<reference evidence="2" key="1">
    <citation type="submission" date="2023-03" db="EMBL/GenBank/DDBJ databases">
        <title>Massive genome expansion in bonnet fungi (Mycena s.s.) driven by repeated elements and novel gene families across ecological guilds.</title>
        <authorList>
            <consortium name="Lawrence Berkeley National Laboratory"/>
            <person name="Harder C.B."/>
            <person name="Miyauchi S."/>
            <person name="Viragh M."/>
            <person name="Kuo A."/>
            <person name="Thoen E."/>
            <person name="Andreopoulos B."/>
            <person name="Lu D."/>
            <person name="Skrede I."/>
            <person name="Drula E."/>
            <person name="Henrissat B."/>
            <person name="Morin E."/>
            <person name="Kohler A."/>
            <person name="Barry K."/>
            <person name="LaButti K."/>
            <person name="Morin E."/>
            <person name="Salamov A."/>
            <person name="Lipzen A."/>
            <person name="Mereny Z."/>
            <person name="Hegedus B."/>
            <person name="Baldrian P."/>
            <person name="Stursova M."/>
            <person name="Weitz H."/>
            <person name="Taylor A."/>
            <person name="Grigoriev I.V."/>
            <person name="Nagy L.G."/>
            <person name="Martin F."/>
            <person name="Kauserud H."/>
        </authorList>
    </citation>
    <scope>NUCLEOTIDE SEQUENCE</scope>
    <source>
        <strain evidence="2">9144</strain>
    </source>
</reference>
<sequence length="456" mass="50271">MWDDFGASYRCYRSSLIPRQAGSTGCASRGPQRAGTAQQRARRAADGRHERGVIHAERAQRGARARPRGCIDIMTIDPAVIPLPAPAPSAAILSSRFFLALAKSINHQIESASLALRCRFHAGAARRCEQANYTALPYTCADDGLKPFGCGNYWVPGRIRKKDDGAPALVGPGPVPPETDFYWVDEKTAKQEHALLSRAVRPPHPLLATAWTGRNAVRGAPVLQIGAIALSTAAMTVSRLTLLRRSHLRYVPCFVIRPPFVRKAVAPCLVPKRTIIPQALSARYGLGIGAASAPFILSGYSRFPGHEPNNPEAFAGLLLLHASRMCFVCPLILQWVTSYGARFLGYLTALRELTRRQPVTSRQAPRRVLTVRLLDSLSVREVVDFRNYVYAPTYISSHAPQFLDLKWIDISLLRSNPYQTGTPTSHFSVLAPFKVRTLNEEGHEVFELLSDSDTMK</sequence>
<evidence type="ECO:0000313" key="2">
    <source>
        <dbReference type="EMBL" id="KAJ7206755.1"/>
    </source>
</evidence>
<evidence type="ECO:0000256" key="1">
    <source>
        <dbReference type="SAM" id="MobiDB-lite"/>
    </source>
</evidence>
<name>A0AAD6V9P8_9AGAR</name>
<proteinExistence type="predicted"/>
<gene>
    <name evidence="2" type="ORF">GGX14DRAFT_567831</name>
</gene>
<dbReference type="EMBL" id="JARJCW010000038">
    <property type="protein sequence ID" value="KAJ7206755.1"/>
    <property type="molecule type" value="Genomic_DNA"/>
</dbReference>
<comment type="caution">
    <text evidence="2">The sequence shown here is derived from an EMBL/GenBank/DDBJ whole genome shotgun (WGS) entry which is preliminary data.</text>
</comment>
<protein>
    <submittedName>
        <fullName evidence="2">Uncharacterized protein</fullName>
    </submittedName>
</protein>
<dbReference type="Proteomes" id="UP001219525">
    <property type="component" value="Unassembled WGS sequence"/>
</dbReference>
<accession>A0AAD6V9P8</accession>
<feature type="region of interest" description="Disordered" evidence="1">
    <location>
        <begin position="20"/>
        <end position="50"/>
    </location>
</feature>
<organism evidence="2 3">
    <name type="scientific">Mycena pura</name>
    <dbReference type="NCBI Taxonomy" id="153505"/>
    <lineage>
        <taxon>Eukaryota</taxon>
        <taxon>Fungi</taxon>
        <taxon>Dikarya</taxon>
        <taxon>Basidiomycota</taxon>
        <taxon>Agaricomycotina</taxon>
        <taxon>Agaricomycetes</taxon>
        <taxon>Agaricomycetidae</taxon>
        <taxon>Agaricales</taxon>
        <taxon>Marasmiineae</taxon>
        <taxon>Mycenaceae</taxon>
        <taxon>Mycena</taxon>
    </lineage>
</organism>
<evidence type="ECO:0000313" key="3">
    <source>
        <dbReference type="Proteomes" id="UP001219525"/>
    </source>
</evidence>
<feature type="compositionally biased region" description="Low complexity" evidence="1">
    <location>
        <begin position="29"/>
        <end position="39"/>
    </location>
</feature>
<keyword evidence="3" id="KW-1185">Reference proteome</keyword>
<dbReference type="AlphaFoldDB" id="A0AAD6V9P8"/>